<dbReference type="AlphaFoldDB" id="A0A0F4NIF4"/>
<protein>
    <submittedName>
        <fullName evidence="2">Uncharacterized protein</fullName>
    </submittedName>
</protein>
<evidence type="ECO:0000256" key="1">
    <source>
        <dbReference type="SAM" id="Phobius"/>
    </source>
</evidence>
<dbReference type="Proteomes" id="UP000033673">
    <property type="component" value="Unassembled WGS sequence"/>
</dbReference>
<accession>A0A0F4NIF4</accession>
<keyword evidence="3" id="KW-1185">Reference proteome</keyword>
<dbReference type="PATRIC" id="fig|579748.3.peg.2233"/>
<proteinExistence type="predicted"/>
<keyword evidence="1" id="KW-1133">Transmembrane helix</keyword>
<keyword evidence="1" id="KW-0472">Membrane</keyword>
<dbReference type="RefSeq" id="WP_045955738.1">
    <property type="nucleotide sequence ID" value="NZ_JXXV01000018.1"/>
</dbReference>
<name>A0A0F4NIF4_9VIBR</name>
<comment type="caution">
    <text evidence="2">The sequence shown here is derived from an EMBL/GenBank/DDBJ whole genome shotgun (WGS) entry which is preliminary data.</text>
</comment>
<feature type="transmembrane region" description="Helical" evidence="1">
    <location>
        <begin position="241"/>
        <end position="261"/>
    </location>
</feature>
<reference evidence="2 3" key="1">
    <citation type="journal article" date="2015" name="BMC Genomics">
        <title>Genome mining reveals unlocked bioactive potential of marine Gram-negative bacteria.</title>
        <authorList>
            <person name="Machado H."/>
            <person name="Sonnenschein E.C."/>
            <person name="Melchiorsen J."/>
            <person name="Gram L."/>
        </authorList>
    </citation>
    <scope>NUCLEOTIDE SEQUENCE [LARGE SCALE GENOMIC DNA]</scope>
    <source>
        <strain evidence="2 3">S2757</strain>
    </source>
</reference>
<feature type="transmembrane region" description="Helical" evidence="1">
    <location>
        <begin position="18"/>
        <end position="37"/>
    </location>
</feature>
<evidence type="ECO:0000313" key="2">
    <source>
        <dbReference type="EMBL" id="KJY82714.1"/>
    </source>
</evidence>
<dbReference type="OrthoDB" id="5876806at2"/>
<keyword evidence="1" id="KW-0812">Transmembrane</keyword>
<organism evidence="2 3">
    <name type="scientific">Vibrio galatheae</name>
    <dbReference type="NCBI Taxonomy" id="579748"/>
    <lineage>
        <taxon>Bacteria</taxon>
        <taxon>Pseudomonadati</taxon>
        <taxon>Pseudomonadota</taxon>
        <taxon>Gammaproteobacteria</taxon>
        <taxon>Vibrionales</taxon>
        <taxon>Vibrionaceae</taxon>
        <taxon>Vibrio</taxon>
    </lineage>
</organism>
<sequence length="263" mass="30051">MNPLSTATDSSFTSTGKGLLTIFSVGLVKVVIGVEFINTQISIPWFPTINLANLHNLTYLYMAFMFYAILRYRLHNESSFRTIGIIALSDGLKSGWIGRWFVYRYILNDNENYMVRTNLTSSAGKSNDLVPPTSITIVSFDDEFMASEFNLIARDSIQIDSAVVKIDIVHGIEQKALSDEKLKRMWGHFWDCTREQGEKARDYTFYQTITPPSRTLSLLLSFISTFYQVKHMKKDPMCLDVYLPWLLNLGLLSYLCAAYLLPN</sequence>
<feature type="transmembrane region" description="Helical" evidence="1">
    <location>
        <begin position="57"/>
        <end position="74"/>
    </location>
</feature>
<evidence type="ECO:0000313" key="3">
    <source>
        <dbReference type="Proteomes" id="UP000033673"/>
    </source>
</evidence>
<gene>
    <name evidence="2" type="ORF">TW81_10840</name>
</gene>
<dbReference type="EMBL" id="JXXV01000018">
    <property type="protein sequence ID" value="KJY82714.1"/>
    <property type="molecule type" value="Genomic_DNA"/>
</dbReference>